<keyword evidence="1" id="KW-0863">Zinc-finger</keyword>
<dbReference type="InterPro" id="IPR036236">
    <property type="entry name" value="Znf_C2H2_sf"/>
</dbReference>
<evidence type="ECO:0000259" key="3">
    <source>
        <dbReference type="PROSITE" id="PS50157"/>
    </source>
</evidence>
<feature type="domain" description="C2H2-type" evidence="3">
    <location>
        <begin position="119"/>
        <end position="146"/>
    </location>
</feature>
<sequence length="289" mass="32724">MNVILLNLYCGSPNANVDSSPDFAFMIPASILFASQTQRNIENAGGNRKSPQLNAQQPTDLRSDHSDANNLRKSDADEDKPSAQMAISVDSAAASSQSVYAETDRKGSRKNPELPTTFYHCPQCPKRFTLPYVLGRHMNTHLKQKPYKCDFCPASFRLRVGKEGQMIQQHWKKLRASKNEGNARYSGLLKRERYASGMDVTSKDNYVIIFLKHEVDGGFHCVKRCFEDSLISQTADVFRVCRQMHTNDPVIISGHRKMKLVSRHHEHIEKYSTSNSHGSHLSRRLLATR</sequence>
<dbReference type="GO" id="GO:0008270">
    <property type="term" value="F:zinc ion binding"/>
    <property type="evidence" value="ECO:0007669"/>
    <property type="project" value="UniProtKB-KW"/>
</dbReference>
<reference evidence="4 5" key="1">
    <citation type="submission" date="2013-11" db="EMBL/GenBank/DDBJ databases">
        <title>Opisthorchis viverrini - life in the bile duct.</title>
        <authorList>
            <person name="Young N.D."/>
            <person name="Nagarajan N."/>
            <person name="Lin S.J."/>
            <person name="Korhonen P.K."/>
            <person name="Jex A.R."/>
            <person name="Hall R.S."/>
            <person name="Safavi-Hemami H."/>
            <person name="Kaewkong W."/>
            <person name="Bertrand D."/>
            <person name="Gao S."/>
            <person name="Seet Q."/>
            <person name="Wongkham S."/>
            <person name="Teh B.T."/>
            <person name="Wongkham C."/>
            <person name="Intapan P.M."/>
            <person name="Maleewong W."/>
            <person name="Yang X."/>
            <person name="Hu M."/>
            <person name="Wang Z."/>
            <person name="Hofmann A."/>
            <person name="Sternberg P.W."/>
            <person name="Tan P."/>
            <person name="Wang J."/>
            <person name="Gasser R.B."/>
        </authorList>
    </citation>
    <scope>NUCLEOTIDE SEQUENCE [LARGE SCALE GENOMIC DNA]</scope>
</reference>
<dbReference type="InterPro" id="IPR013087">
    <property type="entry name" value="Znf_C2H2_type"/>
</dbReference>
<dbReference type="Gene3D" id="3.30.160.60">
    <property type="entry name" value="Classic Zinc Finger"/>
    <property type="match status" value="1"/>
</dbReference>
<evidence type="ECO:0000256" key="1">
    <source>
        <dbReference type="PROSITE-ProRule" id="PRU00042"/>
    </source>
</evidence>
<dbReference type="PROSITE" id="PS50157">
    <property type="entry name" value="ZINC_FINGER_C2H2_2"/>
    <property type="match status" value="1"/>
</dbReference>
<name>A0A075AHD9_OPIVI</name>
<dbReference type="EMBL" id="KL596673">
    <property type="protein sequence ID" value="KER29714.1"/>
    <property type="molecule type" value="Genomic_DNA"/>
</dbReference>
<dbReference type="STRING" id="6198.A0A075AHD9"/>
<keyword evidence="1" id="KW-0479">Metal-binding</keyword>
<dbReference type="RefSeq" id="XP_009166542.1">
    <property type="nucleotide sequence ID" value="XM_009168278.1"/>
</dbReference>
<feature type="region of interest" description="Disordered" evidence="2">
    <location>
        <begin position="42"/>
        <end position="91"/>
    </location>
</feature>
<keyword evidence="1" id="KW-0862">Zinc</keyword>
<organism evidence="4 5">
    <name type="scientific">Opisthorchis viverrini</name>
    <name type="common">Southeast Asian liver fluke</name>
    <dbReference type="NCBI Taxonomy" id="6198"/>
    <lineage>
        <taxon>Eukaryota</taxon>
        <taxon>Metazoa</taxon>
        <taxon>Spiralia</taxon>
        <taxon>Lophotrochozoa</taxon>
        <taxon>Platyhelminthes</taxon>
        <taxon>Trematoda</taxon>
        <taxon>Digenea</taxon>
        <taxon>Opisthorchiida</taxon>
        <taxon>Opisthorchiata</taxon>
        <taxon>Opisthorchiidae</taxon>
        <taxon>Opisthorchis</taxon>
    </lineage>
</organism>
<gene>
    <name evidence="4" type="ORF">T265_03731</name>
</gene>
<dbReference type="CTD" id="20317918"/>
<dbReference type="PROSITE" id="PS00028">
    <property type="entry name" value="ZINC_FINGER_C2H2_1"/>
    <property type="match status" value="1"/>
</dbReference>
<evidence type="ECO:0000313" key="4">
    <source>
        <dbReference type="EMBL" id="KER29714.1"/>
    </source>
</evidence>
<feature type="compositionally biased region" description="Basic and acidic residues" evidence="2">
    <location>
        <begin position="61"/>
        <end position="81"/>
    </location>
</feature>
<dbReference type="SMART" id="SM00355">
    <property type="entry name" value="ZnF_C2H2"/>
    <property type="match status" value="2"/>
</dbReference>
<dbReference type="AlphaFoldDB" id="A0A075AHD9"/>
<dbReference type="OrthoDB" id="6067523at2759"/>
<dbReference type="KEGG" id="ovi:T265_03731"/>
<evidence type="ECO:0000313" key="5">
    <source>
        <dbReference type="Proteomes" id="UP000054324"/>
    </source>
</evidence>
<proteinExistence type="predicted"/>
<evidence type="ECO:0000256" key="2">
    <source>
        <dbReference type="SAM" id="MobiDB-lite"/>
    </source>
</evidence>
<feature type="region of interest" description="Disordered" evidence="2">
    <location>
        <begin position="269"/>
        <end position="289"/>
    </location>
</feature>
<accession>A0A075AHD9</accession>
<dbReference type="GeneID" id="20317918"/>
<keyword evidence="5" id="KW-1185">Reference proteome</keyword>
<dbReference type="Proteomes" id="UP000054324">
    <property type="component" value="Unassembled WGS sequence"/>
</dbReference>
<feature type="compositionally biased region" description="Polar residues" evidence="2">
    <location>
        <begin position="49"/>
        <end position="60"/>
    </location>
</feature>
<protein>
    <recommendedName>
        <fullName evidence="3">C2H2-type domain-containing protein</fullName>
    </recommendedName>
</protein>
<dbReference type="SUPFAM" id="SSF57667">
    <property type="entry name" value="beta-beta-alpha zinc fingers"/>
    <property type="match status" value="1"/>
</dbReference>